<comment type="caution">
    <text evidence="1">The sequence shown here is derived from an EMBL/GenBank/DDBJ whole genome shotgun (WGS) entry which is preliminary data.</text>
</comment>
<dbReference type="Gene3D" id="3.30.70.270">
    <property type="match status" value="1"/>
</dbReference>
<reference evidence="1" key="1">
    <citation type="submission" date="2021-03" db="EMBL/GenBank/DDBJ databases">
        <title>Draft genome sequence of rust myrtle Austropuccinia psidii MF-1, a brazilian biotype.</title>
        <authorList>
            <person name="Quecine M.C."/>
            <person name="Pachon D.M.R."/>
            <person name="Bonatelli M.L."/>
            <person name="Correr F.H."/>
            <person name="Franceschini L.M."/>
            <person name="Leite T.F."/>
            <person name="Margarido G.R.A."/>
            <person name="Almeida C.A."/>
            <person name="Ferrarezi J.A."/>
            <person name="Labate C.A."/>
        </authorList>
    </citation>
    <scope>NUCLEOTIDE SEQUENCE</scope>
    <source>
        <strain evidence="1">MF-1</strain>
    </source>
</reference>
<dbReference type="InterPro" id="IPR043128">
    <property type="entry name" value="Rev_trsase/Diguanyl_cyclase"/>
</dbReference>
<dbReference type="SUPFAM" id="SSF56672">
    <property type="entry name" value="DNA/RNA polymerases"/>
    <property type="match status" value="1"/>
</dbReference>
<name>A0A9Q3PZC2_9BASI</name>
<dbReference type="InterPro" id="IPR043502">
    <property type="entry name" value="DNA/RNA_pol_sf"/>
</dbReference>
<dbReference type="Gene3D" id="3.10.10.10">
    <property type="entry name" value="HIV Type 1 Reverse Transcriptase, subunit A, domain 1"/>
    <property type="match status" value="1"/>
</dbReference>
<evidence type="ECO:0000313" key="1">
    <source>
        <dbReference type="EMBL" id="MBW0579366.1"/>
    </source>
</evidence>
<dbReference type="Proteomes" id="UP000765509">
    <property type="component" value="Unassembled WGS sequence"/>
</dbReference>
<gene>
    <name evidence="1" type="ORF">O181_119081</name>
</gene>
<protein>
    <submittedName>
        <fullName evidence="1">Uncharacterized protein</fullName>
    </submittedName>
</protein>
<keyword evidence="2" id="KW-1185">Reference proteome</keyword>
<organism evidence="1 2">
    <name type="scientific">Austropuccinia psidii MF-1</name>
    <dbReference type="NCBI Taxonomy" id="1389203"/>
    <lineage>
        <taxon>Eukaryota</taxon>
        <taxon>Fungi</taxon>
        <taxon>Dikarya</taxon>
        <taxon>Basidiomycota</taxon>
        <taxon>Pucciniomycotina</taxon>
        <taxon>Pucciniomycetes</taxon>
        <taxon>Pucciniales</taxon>
        <taxon>Sphaerophragmiaceae</taxon>
        <taxon>Austropuccinia</taxon>
    </lineage>
</organism>
<dbReference type="EMBL" id="AVOT02104917">
    <property type="protein sequence ID" value="MBW0579366.1"/>
    <property type="molecule type" value="Genomic_DNA"/>
</dbReference>
<evidence type="ECO:0000313" key="2">
    <source>
        <dbReference type="Proteomes" id="UP000765509"/>
    </source>
</evidence>
<accession>A0A9Q3PZC2</accession>
<proteinExistence type="predicted"/>
<dbReference type="AlphaFoldDB" id="A0A9Q3PZC2"/>
<dbReference type="OrthoDB" id="6776860at2759"/>
<sequence length="86" mass="10358">MLRRNPYPDGLETRNEIRKHFNKLLEMDVIRKLGHKKIVEFTKPIMITWDDSKSKFCGDFRALDDYAKADRHPITRIIHHLKKLEK</sequence>